<comment type="caution">
    <text evidence="2">The sequence shown here is derived from an EMBL/GenBank/DDBJ whole genome shotgun (WGS) entry which is preliminary data.</text>
</comment>
<dbReference type="Proteomes" id="UP000050454">
    <property type="component" value="Unassembled WGS sequence"/>
</dbReference>
<evidence type="ECO:0000256" key="1">
    <source>
        <dbReference type="SAM" id="SignalP"/>
    </source>
</evidence>
<dbReference type="AlphaFoldDB" id="A0A0P7BYR4"/>
<feature type="chain" id="PRO_5006136375" description="Lipoprotein" evidence="1">
    <location>
        <begin position="23"/>
        <end position="162"/>
    </location>
</feature>
<gene>
    <name evidence="2" type="ORF">AFM12_15770</name>
</gene>
<feature type="signal peptide" evidence="1">
    <location>
        <begin position="1"/>
        <end position="22"/>
    </location>
</feature>
<proteinExistence type="predicted"/>
<organism evidence="2 3">
    <name type="scientific">Jiulongibacter sediminis</name>
    <dbReference type="NCBI Taxonomy" id="1605367"/>
    <lineage>
        <taxon>Bacteria</taxon>
        <taxon>Pseudomonadati</taxon>
        <taxon>Bacteroidota</taxon>
        <taxon>Cytophagia</taxon>
        <taxon>Cytophagales</taxon>
        <taxon>Leadbetterellaceae</taxon>
        <taxon>Jiulongibacter</taxon>
    </lineage>
</organism>
<evidence type="ECO:0008006" key="4">
    <source>
        <dbReference type="Google" id="ProtNLM"/>
    </source>
</evidence>
<keyword evidence="3" id="KW-1185">Reference proteome</keyword>
<evidence type="ECO:0000313" key="2">
    <source>
        <dbReference type="EMBL" id="KPM47254.1"/>
    </source>
</evidence>
<evidence type="ECO:0000313" key="3">
    <source>
        <dbReference type="Proteomes" id="UP000050454"/>
    </source>
</evidence>
<reference evidence="2 3" key="1">
    <citation type="submission" date="2015-07" db="EMBL/GenBank/DDBJ databases">
        <title>The draft genome sequence of Leadbetterella sp. JN14-9.</title>
        <authorList>
            <person name="Liu Y."/>
            <person name="Du J."/>
            <person name="Shao Z."/>
        </authorList>
    </citation>
    <scope>NUCLEOTIDE SEQUENCE [LARGE SCALE GENOMIC DNA]</scope>
    <source>
        <strain evidence="2 3">JN14-9</strain>
    </source>
</reference>
<dbReference type="PROSITE" id="PS51257">
    <property type="entry name" value="PROKAR_LIPOPROTEIN"/>
    <property type="match status" value="1"/>
</dbReference>
<name>A0A0P7BYR4_9BACT</name>
<dbReference type="STRING" id="1605367.AFM12_15770"/>
<dbReference type="EMBL" id="LGTQ01000012">
    <property type="protein sequence ID" value="KPM47254.1"/>
    <property type="molecule type" value="Genomic_DNA"/>
</dbReference>
<sequence length="162" mass="18446">MRNMHRLAILLLFLASCNSSESSTNSITEQTENTIEMEAPEKIEEKKLPLESFTVEEFPKEINGCACYYWLPDQSEKFIYVDDYARTAFVKIKGHFEEMEIYDVYADGDVIQQKCRGEHWGLTVDLKKVSQMDETSQYAGTLEIDGIDGTSQTLDVKGECGC</sequence>
<keyword evidence="1" id="KW-0732">Signal</keyword>
<accession>A0A0P7BYR4</accession>
<protein>
    <recommendedName>
        <fullName evidence="4">Lipoprotein</fullName>
    </recommendedName>
</protein>